<sequence length="119" mass="12956">MPGFPAAGPPGGPQRSSAETYAQVQASPEFAALRRRWRGFIFPVSALFLIWFLAYVLLSAYAPGIVNTRVGGSNITVGLLFGLLQFVSTFAIATIYSRFAEKELDPEASRLRAEVEDSL</sequence>
<keyword evidence="1" id="KW-0472">Membrane</keyword>
<feature type="transmembrane region" description="Helical" evidence="1">
    <location>
        <begin position="75"/>
        <end position="96"/>
    </location>
</feature>
<name>A0ABS8PHX3_9PSEU</name>
<keyword evidence="1" id="KW-1133">Transmembrane helix</keyword>
<gene>
    <name evidence="2" type="ORF">LQ327_31250</name>
</gene>
<dbReference type="PANTHER" id="PTHR38441:SF1">
    <property type="entry name" value="MEMBRANE PROTEIN"/>
    <property type="match status" value="1"/>
</dbReference>
<keyword evidence="1" id="KW-0812">Transmembrane</keyword>
<dbReference type="Proteomes" id="UP001199469">
    <property type="component" value="Unassembled WGS sequence"/>
</dbReference>
<reference evidence="2 3" key="1">
    <citation type="submission" date="2021-11" db="EMBL/GenBank/DDBJ databases">
        <title>Draft genome sequence of Actinomycetospora sp. SF1 isolated from the rhizosphere soil.</title>
        <authorList>
            <person name="Duangmal K."/>
            <person name="Chantavorakit T."/>
        </authorList>
    </citation>
    <scope>NUCLEOTIDE SEQUENCE [LARGE SCALE GENOMIC DNA]</scope>
    <source>
        <strain evidence="2 3">TBRC 5722</strain>
    </source>
</reference>
<feature type="transmembrane region" description="Helical" evidence="1">
    <location>
        <begin position="40"/>
        <end position="63"/>
    </location>
</feature>
<evidence type="ECO:0000256" key="1">
    <source>
        <dbReference type="SAM" id="Phobius"/>
    </source>
</evidence>
<dbReference type="EMBL" id="JAJNDB010000010">
    <property type="protein sequence ID" value="MCD2197858.1"/>
    <property type="molecule type" value="Genomic_DNA"/>
</dbReference>
<comment type="caution">
    <text evidence="2">The sequence shown here is derived from an EMBL/GenBank/DDBJ whole genome shotgun (WGS) entry which is preliminary data.</text>
</comment>
<dbReference type="Pfam" id="PF04341">
    <property type="entry name" value="DUF485"/>
    <property type="match status" value="1"/>
</dbReference>
<evidence type="ECO:0000313" key="3">
    <source>
        <dbReference type="Proteomes" id="UP001199469"/>
    </source>
</evidence>
<accession>A0ABS8PHX3</accession>
<dbReference type="PANTHER" id="PTHR38441">
    <property type="entry name" value="INTEGRAL MEMBRANE PROTEIN-RELATED"/>
    <property type="match status" value="1"/>
</dbReference>
<evidence type="ECO:0000313" key="2">
    <source>
        <dbReference type="EMBL" id="MCD2197858.1"/>
    </source>
</evidence>
<proteinExistence type="predicted"/>
<keyword evidence="3" id="KW-1185">Reference proteome</keyword>
<dbReference type="InterPro" id="IPR007436">
    <property type="entry name" value="DUF485"/>
</dbReference>
<protein>
    <submittedName>
        <fullName evidence="2">DUF485 domain-containing protein</fullName>
    </submittedName>
</protein>
<organism evidence="2 3">
    <name type="scientific">Actinomycetospora endophytica</name>
    <dbReference type="NCBI Taxonomy" id="2291215"/>
    <lineage>
        <taxon>Bacteria</taxon>
        <taxon>Bacillati</taxon>
        <taxon>Actinomycetota</taxon>
        <taxon>Actinomycetes</taxon>
        <taxon>Pseudonocardiales</taxon>
        <taxon>Pseudonocardiaceae</taxon>
        <taxon>Actinomycetospora</taxon>
    </lineage>
</organism>
<dbReference type="RefSeq" id="WP_230740704.1">
    <property type="nucleotide sequence ID" value="NZ_JAJNDB010000010.1"/>
</dbReference>